<dbReference type="SUPFAM" id="SSF47336">
    <property type="entry name" value="ACP-like"/>
    <property type="match status" value="1"/>
</dbReference>
<reference evidence="2 3" key="1">
    <citation type="journal article" date="2013" name="Genome Biol. Evol.">
        <title>Genomes of Stigonematalean cyanobacteria (subsection V) and the evolution of oxygenic photosynthesis from prokaryotes to plastids.</title>
        <authorList>
            <person name="Dagan T."/>
            <person name="Roettger M."/>
            <person name="Stucken K."/>
            <person name="Landan G."/>
            <person name="Koch R."/>
            <person name="Major P."/>
            <person name="Gould S.B."/>
            <person name="Goremykin V.V."/>
            <person name="Rippka R."/>
            <person name="Tandeau de Marsac N."/>
            <person name="Gugger M."/>
            <person name="Lockhart P.J."/>
            <person name="Allen J.F."/>
            <person name="Brune I."/>
            <person name="Maus I."/>
            <person name="Puhler A."/>
            <person name="Martin W.F."/>
        </authorList>
    </citation>
    <scope>NUCLEOTIDE SEQUENCE [LARGE SCALE GENOMIC DNA]</scope>
    <source>
        <strain evidence="2 3">PCC 7110</strain>
    </source>
</reference>
<dbReference type="RefSeq" id="WP_017740708.1">
    <property type="nucleotide sequence ID" value="NZ_KQ976354.1"/>
</dbReference>
<dbReference type="OrthoDB" id="583692at2"/>
<name>A0A139X606_9CYAN</name>
<dbReference type="InterPro" id="IPR009081">
    <property type="entry name" value="PP-bd_ACP"/>
</dbReference>
<evidence type="ECO:0000259" key="1">
    <source>
        <dbReference type="Pfam" id="PF00550"/>
    </source>
</evidence>
<dbReference type="AlphaFoldDB" id="A0A139X606"/>
<dbReference type="STRING" id="128403.WA1_29695"/>
<gene>
    <name evidence="2" type="ORF">WA1_29695</name>
</gene>
<dbReference type="Gene3D" id="1.10.1200.10">
    <property type="entry name" value="ACP-like"/>
    <property type="match status" value="1"/>
</dbReference>
<accession>A0A139X606</accession>
<proteinExistence type="predicted"/>
<feature type="domain" description="Carrier" evidence="1">
    <location>
        <begin position="5"/>
        <end position="71"/>
    </location>
</feature>
<keyword evidence="3" id="KW-1185">Reference proteome</keyword>
<dbReference type="Pfam" id="PF00550">
    <property type="entry name" value="PP-binding"/>
    <property type="match status" value="1"/>
</dbReference>
<sequence length="77" mass="8599">MYDSKLRQAIAEALEIAPEAIASDASSDTIEAWDSLKHLEVVLNIERSYNVKFKTSEIAELVSVARLEDALRQHNAL</sequence>
<protein>
    <recommendedName>
        <fullName evidence="1">Carrier domain-containing protein</fullName>
    </recommendedName>
</protein>
<organism evidence="2 3">
    <name type="scientific">Scytonema hofmannii PCC 7110</name>
    <dbReference type="NCBI Taxonomy" id="128403"/>
    <lineage>
        <taxon>Bacteria</taxon>
        <taxon>Bacillati</taxon>
        <taxon>Cyanobacteriota</taxon>
        <taxon>Cyanophyceae</taxon>
        <taxon>Nostocales</taxon>
        <taxon>Scytonemataceae</taxon>
        <taxon>Scytonema</taxon>
    </lineage>
</organism>
<dbReference type="Proteomes" id="UP000076925">
    <property type="component" value="Unassembled WGS sequence"/>
</dbReference>
<comment type="caution">
    <text evidence="2">The sequence shown here is derived from an EMBL/GenBank/DDBJ whole genome shotgun (WGS) entry which is preliminary data.</text>
</comment>
<evidence type="ECO:0000313" key="3">
    <source>
        <dbReference type="Proteomes" id="UP000076925"/>
    </source>
</evidence>
<dbReference type="InterPro" id="IPR036736">
    <property type="entry name" value="ACP-like_sf"/>
</dbReference>
<evidence type="ECO:0000313" key="2">
    <source>
        <dbReference type="EMBL" id="KYC40120.1"/>
    </source>
</evidence>
<dbReference type="EMBL" id="ANNX02000031">
    <property type="protein sequence ID" value="KYC40120.1"/>
    <property type="molecule type" value="Genomic_DNA"/>
</dbReference>